<dbReference type="SUPFAM" id="SSF48113">
    <property type="entry name" value="Heme-dependent peroxidases"/>
    <property type="match status" value="1"/>
</dbReference>
<dbReference type="SUPFAM" id="SSF54106">
    <property type="entry name" value="LysM domain"/>
    <property type="match status" value="1"/>
</dbReference>
<name>A0ABP8VXH8_9PSEU</name>
<dbReference type="PANTHER" id="PTHR34700:SF4">
    <property type="entry name" value="PHAGE-LIKE ELEMENT PBSX PROTEIN XKDP"/>
    <property type="match status" value="1"/>
</dbReference>
<dbReference type="CDD" id="cd00118">
    <property type="entry name" value="LysM"/>
    <property type="match status" value="2"/>
</dbReference>
<dbReference type="Pfam" id="PF01476">
    <property type="entry name" value="LysM"/>
    <property type="match status" value="2"/>
</dbReference>
<reference evidence="4" key="1">
    <citation type="journal article" date="2019" name="Int. J. Syst. Evol. Microbiol.">
        <title>The Global Catalogue of Microorganisms (GCM) 10K type strain sequencing project: providing services to taxonomists for standard genome sequencing and annotation.</title>
        <authorList>
            <consortium name="The Broad Institute Genomics Platform"/>
            <consortium name="The Broad Institute Genome Sequencing Center for Infectious Disease"/>
            <person name="Wu L."/>
            <person name="Ma J."/>
        </authorList>
    </citation>
    <scope>NUCLEOTIDE SEQUENCE [LARGE SCALE GENOMIC DNA]</scope>
    <source>
        <strain evidence="4">JCM 18055</strain>
    </source>
</reference>
<organism evidence="3 4">
    <name type="scientific">Pseudonocardia yuanmonensis</name>
    <dbReference type="NCBI Taxonomy" id="1095914"/>
    <lineage>
        <taxon>Bacteria</taxon>
        <taxon>Bacillati</taxon>
        <taxon>Actinomycetota</taxon>
        <taxon>Actinomycetes</taxon>
        <taxon>Pseudonocardiales</taxon>
        <taxon>Pseudonocardiaceae</taxon>
        <taxon>Pseudonocardia</taxon>
    </lineage>
</organism>
<evidence type="ECO:0000259" key="2">
    <source>
        <dbReference type="PROSITE" id="PS51782"/>
    </source>
</evidence>
<feature type="compositionally biased region" description="Basic and acidic residues" evidence="1">
    <location>
        <begin position="188"/>
        <end position="210"/>
    </location>
</feature>
<dbReference type="InterPro" id="IPR037120">
    <property type="entry name" value="Haem_peroxidase_sf_animal"/>
</dbReference>
<dbReference type="CDD" id="cd09819">
    <property type="entry name" value="An_peroxidase_bacterial_1"/>
    <property type="match status" value="1"/>
</dbReference>
<keyword evidence="4" id="KW-1185">Reference proteome</keyword>
<dbReference type="Proteomes" id="UP001500325">
    <property type="component" value="Unassembled WGS sequence"/>
</dbReference>
<comment type="caution">
    <text evidence="3">The sequence shown here is derived from an EMBL/GenBank/DDBJ whole genome shotgun (WGS) entry which is preliminary data.</text>
</comment>
<sequence length="662" mass="71373">MARLPHGKPITAEQLGSARENVARETTDPLGFAVTALPDLEDFDLLFPELQNDPHNLLPEGQATVAALKRLAETMVDFDGPDPAENSSVPAAYTYFGQFVDHDITLEVTSGAASEEPGGLFAPDAVPLPLHDIREHLRNGRTATLDLDSLYSPPAPRDPMNPAKMLVGSVSELGNADPPLARPAGKGIDNDVPREPRSTDPAHDRAALIGDPRNDENTIISQLQVAFLKAHNRLVDEGHDFDGARRILRQHYQFVVIDDFLKHVADPAIVDDVVEHGNRWFDAFGEPFFMPLEFSVAAYRFGHSMVRPAYDFNINFRFSDTDPVAPATLDLLFTFSALSGQLGFPSGTADASAAGTGTLPENWIIEWERLIGPGIGRGGRARRFDTRLAAITGGQRQALFNLPTTEGTPERGLAAMLSARNLLRGYRLRMPTGQAVAAHLALPVLSPDQLRAAVGERQAAELAAGGFLQRTPLWFYLLAEARALGGGERLGPVGSTIVAEVLVGLCRRSADSILRTPGWTASLPAQRPGHFELADLLRYAGVLAGGDPTLLHTVAAGETLTGIAAAELGDAARWVEIFAFNRNTLRHPDRLRIGQVLIMPSGPAMVPLPRFHAVQPGETLESIAAAQLGEGTRWREIFALNGDVITNIDVLVAGQVLALPPK</sequence>
<dbReference type="SMART" id="SM00257">
    <property type="entry name" value="LysM"/>
    <property type="match status" value="2"/>
</dbReference>
<dbReference type="PROSITE" id="PS51782">
    <property type="entry name" value="LYSM"/>
    <property type="match status" value="2"/>
</dbReference>
<dbReference type="InterPro" id="IPR018392">
    <property type="entry name" value="LysM"/>
</dbReference>
<gene>
    <name evidence="3" type="ORF">GCM10023215_01390</name>
</gene>
<dbReference type="InterPro" id="IPR010255">
    <property type="entry name" value="Haem_peroxidase_sf"/>
</dbReference>
<proteinExistence type="predicted"/>
<dbReference type="PRINTS" id="PR00457">
    <property type="entry name" value="ANPEROXIDASE"/>
</dbReference>
<dbReference type="Pfam" id="PF03098">
    <property type="entry name" value="An_peroxidase"/>
    <property type="match status" value="1"/>
</dbReference>
<evidence type="ECO:0000256" key="1">
    <source>
        <dbReference type="SAM" id="MobiDB-lite"/>
    </source>
</evidence>
<dbReference type="Gene3D" id="3.10.350.10">
    <property type="entry name" value="LysM domain"/>
    <property type="match status" value="2"/>
</dbReference>
<dbReference type="InterPro" id="IPR052196">
    <property type="entry name" value="Bact_Kbp"/>
</dbReference>
<dbReference type="EMBL" id="BAABIC010000001">
    <property type="protein sequence ID" value="GAA4673617.1"/>
    <property type="molecule type" value="Genomic_DNA"/>
</dbReference>
<evidence type="ECO:0000313" key="3">
    <source>
        <dbReference type="EMBL" id="GAA4673617.1"/>
    </source>
</evidence>
<dbReference type="Gene3D" id="1.10.640.10">
    <property type="entry name" value="Haem peroxidase domain superfamily, animal type"/>
    <property type="match status" value="1"/>
</dbReference>
<dbReference type="RefSeq" id="WP_345377642.1">
    <property type="nucleotide sequence ID" value="NZ_BAABIC010000001.1"/>
</dbReference>
<feature type="domain" description="LysM" evidence="2">
    <location>
        <begin position="610"/>
        <end position="659"/>
    </location>
</feature>
<evidence type="ECO:0000313" key="4">
    <source>
        <dbReference type="Proteomes" id="UP001500325"/>
    </source>
</evidence>
<dbReference type="InterPro" id="IPR019791">
    <property type="entry name" value="Haem_peroxidase_animal"/>
</dbReference>
<dbReference type="PANTHER" id="PTHR34700">
    <property type="entry name" value="POTASSIUM BINDING PROTEIN KBP"/>
    <property type="match status" value="1"/>
</dbReference>
<dbReference type="InterPro" id="IPR036779">
    <property type="entry name" value="LysM_dom_sf"/>
</dbReference>
<feature type="region of interest" description="Disordered" evidence="1">
    <location>
        <begin position="181"/>
        <end position="210"/>
    </location>
</feature>
<accession>A0ABP8VXH8</accession>
<protein>
    <recommendedName>
        <fullName evidence="2">LysM domain-containing protein</fullName>
    </recommendedName>
</protein>
<feature type="domain" description="LysM" evidence="2">
    <location>
        <begin position="550"/>
        <end position="599"/>
    </location>
</feature>